<organism evidence="1 2">
    <name type="scientific">Jimgerdemannia flammicorona</name>
    <dbReference type="NCBI Taxonomy" id="994334"/>
    <lineage>
        <taxon>Eukaryota</taxon>
        <taxon>Fungi</taxon>
        <taxon>Fungi incertae sedis</taxon>
        <taxon>Mucoromycota</taxon>
        <taxon>Mucoromycotina</taxon>
        <taxon>Endogonomycetes</taxon>
        <taxon>Endogonales</taxon>
        <taxon>Endogonaceae</taxon>
        <taxon>Jimgerdemannia</taxon>
    </lineage>
</organism>
<dbReference type="EMBL" id="RBNI01013044">
    <property type="protein sequence ID" value="RUP38516.1"/>
    <property type="molecule type" value="Genomic_DNA"/>
</dbReference>
<evidence type="ECO:0000313" key="2">
    <source>
        <dbReference type="Proteomes" id="UP000268093"/>
    </source>
</evidence>
<protein>
    <submittedName>
        <fullName evidence="1">Uncharacterized protein</fullName>
    </submittedName>
</protein>
<evidence type="ECO:0000313" key="1">
    <source>
        <dbReference type="EMBL" id="RUP38516.1"/>
    </source>
</evidence>
<gene>
    <name evidence="1" type="ORF">BC936DRAFT_138394</name>
</gene>
<accession>A0A433CIX9</accession>
<dbReference type="OrthoDB" id="5511684at2759"/>
<dbReference type="AlphaFoldDB" id="A0A433CIX9"/>
<proteinExistence type="predicted"/>
<sequence>MSESGEYYLCTFGPMFVEELSPGRVCSRSGTGLSEGAGGGRWLSSAGPSERRLRWCSLGCEDGFKVREVGQVVDLAKQSDSDGLTSSLRTALRHYNGPCFHAYTNACMRLRKLEGLLAQGRAHVPMQQHVLTQLTNSKKAEWYLSRALATRLSEDDVAIQLTFEPKGPGHEGDDYMIETRHNYCVCCGFTDDLTLHHVGGKSHIRRSIMLSAVPDQYRRCMPEVIKSHSSRDLLLVCKECHSAYEQAATVFKKAIAERFGIPLEGRGWVRDAEKGSVQRAASAILRNRKRRRLGVGGSAGIPEERVNALEDVVSQWWTREHGGDMERLTDGMLQQACSLSELSKSVDFISHGEYVVQQLMAEKSGERWPQLEAFVEEWRAHFIAHTGGTPFLSSRWCISGRVYNNNALNYYST</sequence>
<name>A0A433CIX9_9FUNG</name>
<dbReference type="Proteomes" id="UP000268093">
    <property type="component" value="Unassembled WGS sequence"/>
</dbReference>
<reference evidence="1 2" key="1">
    <citation type="journal article" date="2018" name="New Phytol.">
        <title>Phylogenomics of Endogonaceae and evolution of mycorrhizas within Mucoromycota.</title>
        <authorList>
            <person name="Chang Y."/>
            <person name="Desiro A."/>
            <person name="Na H."/>
            <person name="Sandor L."/>
            <person name="Lipzen A."/>
            <person name="Clum A."/>
            <person name="Barry K."/>
            <person name="Grigoriev I.V."/>
            <person name="Martin F.M."/>
            <person name="Stajich J.E."/>
            <person name="Smith M.E."/>
            <person name="Bonito G."/>
            <person name="Spatafora J.W."/>
        </authorList>
    </citation>
    <scope>NUCLEOTIDE SEQUENCE [LARGE SCALE GENOMIC DNA]</scope>
    <source>
        <strain evidence="1 2">GMNB39</strain>
    </source>
</reference>
<comment type="caution">
    <text evidence="1">The sequence shown here is derived from an EMBL/GenBank/DDBJ whole genome shotgun (WGS) entry which is preliminary data.</text>
</comment>
<keyword evidence="2" id="KW-1185">Reference proteome</keyword>